<organism evidence="1 2">
    <name type="scientific">Treponema primitia (strain ATCC BAA-887 / DSM 12427 / ZAS-2)</name>
    <dbReference type="NCBI Taxonomy" id="545694"/>
    <lineage>
        <taxon>Bacteria</taxon>
        <taxon>Pseudomonadati</taxon>
        <taxon>Spirochaetota</taxon>
        <taxon>Spirochaetia</taxon>
        <taxon>Spirochaetales</taxon>
        <taxon>Treponemataceae</taxon>
        <taxon>Treponema</taxon>
    </lineage>
</organism>
<evidence type="ECO:0000313" key="1">
    <source>
        <dbReference type="EMBL" id="AEF86082.1"/>
    </source>
</evidence>
<proteinExistence type="predicted"/>
<dbReference type="HOGENOM" id="CLU_3278269_0_0_12"/>
<dbReference type="KEGG" id="tpi:TREPR_1327"/>
<accession>F5YQV9</accession>
<reference evidence="2" key="1">
    <citation type="submission" date="2009-12" db="EMBL/GenBank/DDBJ databases">
        <title>Complete sequence of Treponema primitia strain ZAS-2.</title>
        <authorList>
            <person name="Tetu S.G."/>
            <person name="Matson E."/>
            <person name="Ren Q."/>
            <person name="Seshadri R."/>
            <person name="Elbourne L."/>
            <person name="Hassan K.A."/>
            <person name="Durkin A."/>
            <person name="Radune D."/>
            <person name="Mohamoud Y."/>
            <person name="Shay R."/>
            <person name="Jin S."/>
            <person name="Zhang X."/>
            <person name="Lucey K."/>
            <person name="Ballor N.R."/>
            <person name="Ottesen E."/>
            <person name="Rosenthal R."/>
            <person name="Allen A."/>
            <person name="Leadbetter J.R."/>
            <person name="Paulsen I.T."/>
        </authorList>
    </citation>
    <scope>NUCLEOTIDE SEQUENCE [LARGE SCALE GENOMIC DNA]</scope>
    <source>
        <strain evidence="2">ATCC BAA-887 / DSM 12427 / ZAS-2</strain>
    </source>
</reference>
<name>F5YQV9_TREPZ</name>
<dbReference type="AlphaFoldDB" id="F5YQV9"/>
<sequence>MPHSFFYGQFLLFSGAFLSPHKLCNVKKKSPPDTRQGLSFT</sequence>
<gene>
    <name evidence="1" type="ordered locus">TREPR_1327</name>
</gene>
<protein>
    <submittedName>
        <fullName evidence="1">Uncharacterized protein</fullName>
    </submittedName>
</protein>
<dbReference type="EMBL" id="CP001843">
    <property type="protein sequence ID" value="AEF86082.1"/>
    <property type="molecule type" value="Genomic_DNA"/>
</dbReference>
<dbReference type="Proteomes" id="UP000009223">
    <property type="component" value="Chromosome"/>
</dbReference>
<evidence type="ECO:0000313" key="2">
    <source>
        <dbReference type="Proteomes" id="UP000009223"/>
    </source>
</evidence>
<reference evidence="1 2" key="2">
    <citation type="journal article" date="2011" name="ISME J.">
        <title>RNA-seq reveals cooperative metabolic interactions between two termite-gut spirochete species in co-culture.</title>
        <authorList>
            <person name="Rosenthal A.Z."/>
            <person name="Matson E.G."/>
            <person name="Eldar A."/>
            <person name="Leadbetter J.R."/>
        </authorList>
    </citation>
    <scope>NUCLEOTIDE SEQUENCE [LARGE SCALE GENOMIC DNA]</scope>
    <source>
        <strain evidence="2">ATCC BAA-887 / DSM 12427 / ZAS-2</strain>
    </source>
</reference>
<keyword evidence="2" id="KW-1185">Reference proteome</keyword>